<feature type="region of interest" description="Disordered" evidence="3">
    <location>
        <begin position="1"/>
        <end position="34"/>
    </location>
</feature>
<organism evidence="5 7">
    <name type="scientific">Pandoraea pnomenusa</name>
    <dbReference type="NCBI Taxonomy" id="93220"/>
    <lineage>
        <taxon>Bacteria</taxon>
        <taxon>Pseudomonadati</taxon>
        <taxon>Pseudomonadota</taxon>
        <taxon>Betaproteobacteria</taxon>
        <taxon>Burkholderiales</taxon>
        <taxon>Burkholderiaceae</taxon>
        <taxon>Pandoraea</taxon>
    </lineage>
</organism>
<dbReference type="NCBIfam" id="NF008439">
    <property type="entry name" value="PRK11282.1"/>
    <property type="match status" value="1"/>
</dbReference>
<sequence>MSQVPHVPHIPHAPHVPHVPQVPEVPRAPASRNAAPLPMQAAAQALAAIRERVLAATSSGTPLDIRGGNTKRWYGQAPSGEALDMRAYRGIVSYDPAELVITARAGTPLAEIEAALAERGQILPFEPPHFGPHATLGGCIAAGLAGPRRPHVGAPRDFVLGAVVMNGRGEVLHFGGQVMKNVAGYDVSRVLAGSLGTLGVLLELSIKVLPCSVAEATLRFAMTQAQAIEQLNRWGGQPLPLMGSAWHDGMLSVRLGGAAAAIAAARAAMGGEPLDAIAAHGFWQSLREQTHPFFSAAPVAGDGQPLWRLSVPPTTPPLVHGDEQLIEWGGAQRWWITPRDAAEVRAIAAAAGGHATLFRHGDKSAGVFTPPPAALHAIGERLQQAFDPSRIFNRHRLYC</sequence>
<dbReference type="InterPro" id="IPR036318">
    <property type="entry name" value="FAD-bd_PCMH-like_sf"/>
</dbReference>
<keyword evidence="2" id="KW-0274">FAD</keyword>
<dbReference type="InterPro" id="IPR016166">
    <property type="entry name" value="FAD-bd_PCMH"/>
</dbReference>
<dbReference type="Proteomes" id="UP000254573">
    <property type="component" value="Unassembled WGS sequence"/>
</dbReference>
<evidence type="ECO:0000256" key="2">
    <source>
        <dbReference type="ARBA" id="ARBA00022827"/>
    </source>
</evidence>
<dbReference type="GO" id="GO:0071949">
    <property type="term" value="F:FAD binding"/>
    <property type="evidence" value="ECO:0007669"/>
    <property type="project" value="InterPro"/>
</dbReference>
<evidence type="ECO:0000313" key="8">
    <source>
        <dbReference type="Proteomes" id="UP000361468"/>
    </source>
</evidence>
<dbReference type="SUPFAM" id="SSF56176">
    <property type="entry name" value="FAD-binding/transporter-associated domain-like"/>
    <property type="match status" value="1"/>
</dbReference>
<dbReference type="STRING" id="93220.A6P55_07345"/>
<feature type="compositionally biased region" description="Low complexity" evidence="3">
    <location>
        <begin position="16"/>
        <end position="25"/>
    </location>
</feature>
<proteinExistence type="predicted"/>
<evidence type="ECO:0000313" key="7">
    <source>
        <dbReference type="Proteomes" id="UP000254573"/>
    </source>
</evidence>
<reference evidence="5 7" key="1">
    <citation type="submission" date="2018-06" db="EMBL/GenBank/DDBJ databases">
        <authorList>
            <consortium name="Pathogen Informatics"/>
            <person name="Doyle S."/>
        </authorList>
    </citation>
    <scope>NUCLEOTIDE SEQUENCE [LARGE SCALE GENOMIC DNA]</scope>
    <source>
        <strain evidence="5 7">NCTC13160</strain>
    </source>
</reference>
<dbReference type="PROSITE" id="PS51387">
    <property type="entry name" value="FAD_PCMH"/>
    <property type="match status" value="1"/>
</dbReference>
<dbReference type="PANTHER" id="PTHR11748:SF103">
    <property type="entry name" value="GLYCOLATE OXIDASE SUBUNIT GLCE"/>
    <property type="match status" value="1"/>
</dbReference>
<dbReference type="InterPro" id="IPR006094">
    <property type="entry name" value="Oxid_FAD_bind_N"/>
</dbReference>
<evidence type="ECO:0000313" key="6">
    <source>
        <dbReference type="EMBL" id="VVE64846.1"/>
    </source>
</evidence>
<dbReference type="GO" id="GO:0016491">
    <property type="term" value="F:oxidoreductase activity"/>
    <property type="evidence" value="ECO:0007669"/>
    <property type="project" value="UniProtKB-KW"/>
</dbReference>
<dbReference type="EMBL" id="UGSG01000001">
    <property type="protein sequence ID" value="SUA77464.1"/>
    <property type="molecule type" value="Genomic_DNA"/>
</dbReference>
<keyword evidence="8" id="KW-1185">Reference proteome</keyword>
<dbReference type="Pfam" id="PF01565">
    <property type="entry name" value="FAD_binding_4"/>
    <property type="match status" value="1"/>
</dbReference>
<name>A0A378YK21_9BURK</name>
<evidence type="ECO:0000259" key="4">
    <source>
        <dbReference type="PROSITE" id="PS51387"/>
    </source>
</evidence>
<keyword evidence="1" id="KW-0285">Flavoprotein</keyword>
<dbReference type="InterPro" id="IPR016164">
    <property type="entry name" value="FAD-linked_Oxase-like_C"/>
</dbReference>
<reference evidence="6 8" key="2">
    <citation type="submission" date="2019-08" db="EMBL/GenBank/DDBJ databases">
        <authorList>
            <person name="Peeters C."/>
        </authorList>
    </citation>
    <scope>NUCLEOTIDE SEQUENCE [LARGE SCALE GENOMIC DNA]</scope>
    <source>
        <strain evidence="6 8">LMG 31119</strain>
    </source>
</reference>
<dbReference type="Gene3D" id="3.30.465.10">
    <property type="match status" value="1"/>
</dbReference>
<dbReference type="EMBL" id="CABPSO010000004">
    <property type="protein sequence ID" value="VVE64846.1"/>
    <property type="molecule type" value="Genomic_DNA"/>
</dbReference>
<gene>
    <name evidence="5" type="ORF">NCTC13160_01964</name>
    <name evidence="6" type="ORF">PPN31119_01682</name>
</gene>
<protein>
    <submittedName>
        <fullName evidence="5 6">FAD-linked oxidoreductase</fullName>
        <ecNumber evidence="5 6">1.-.-.-</ecNumber>
    </submittedName>
</protein>
<feature type="domain" description="FAD-binding PCMH-type" evidence="4">
    <location>
        <begin position="26"/>
        <end position="211"/>
    </location>
</feature>
<dbReference type="InterPro" id="IPR016169">
    <property type="entry name" value="FAD-bd_PCMH_sub2"/>
</dbReference>
<accession>A0A378YK21</accession>
<evidence type="ECO:0000256" key="3">
    <source>
        <dbReference type="SAM" id="MobiDB-lite"/>
    </source>
</evidence>
<dbReference type="PANTHER" id="PTHR11748">
    <property type="entry name" value="D-LACTATE DEHYDROGENASE"/>
    <property type="match status" value="1"/>
</dbReference>
<dbReference type="EC" id="1.-.-.-" evidence="5 6"/>
<evidence type="ECO:0000313" key="5">
    <source>
        <dbReference type="EMBL" id="SUA77464.1"/>
    </source>
</evidence>
<evidence type="ECO:0000256" key="1">
    <source>
        <dbReference type="ARBA" id="ARBA00022630"/>
    </source>
</evidence>
<keyword evidence="5" id="KW-0560">Oxidoreductase</keyword>
<dbReference type="SUPFAM" id="SSF55103">
    <property type="entry name" value="FAD-linked oxidases, C-terminal domain"/>
    <property type="match status" value="1"/>
</dbReference>
<dbReference type="Proteomes" id="UP000361468">
    <property type="component" value="Unassembled WGS sequence"/>
</dbReference>
<dbReference type="AlphaFoldDB" id="A0A378YK21"/>